<organism evidence="1 2">
    <name type="scientific">Diploscapter pachys</name>
    <dbReference type="NCBI Taxonomy" id="2018661"/>
    <lineage>
        <taxon>Eukaryota</taxon>
        <taxon>Metazoa</taxon>
        <taxon>Ecdysozoa</taxon>
        <taxon>Nematoda</taxon>
        <taxon>Chromadorea</taxon>
        <taxon>Rhabditida</taxon>
        <taxon>Rhabditina</taxon>
        <taxon>Rhabditomorpha</taxon>
        <taxon>Rhabditoidea</taxon>
        <taxon>Rhabditidae</taxon>
        <taxon>Diploscapter</taxon>
    </lineage>
</organism>
<dbReference type="Proteomes" id="UP000218231">
    <property type="component" value="Unassembled WGS sequence"/>
</dbReference>
<dbReference type="AlphaFoldDB" id="A0A2A2J2L7"/>
<protein>
    <submittedName>
        <fullName evidence="1">Uncharacterized protein</fullName>
    </submittedName>
</protein>
<comment type="caution">
    <text evidence="1">The sequence shown here is derived from an EMBL/GenBank/DDBJ whole genome shotgun (WGS) entry which is preliminary data.</text>
</comment>
<evidence type="ECO:0000313" key="2">
    <source>
        <dbReference type="Proteomes" id="UP000218231"/>
    </source>
</evidence>
<evidence type="ECO:0000313" key="1">
    <source>
        <dbReference type="EMBL" id="PAV55814.1"/>
    </source>
</evidence>
<accession>A0A2A2J2L7</accession>
<sequence length="77" mass="8805">MIDKKCRGKVIEKGKMEWKRCEYLTDTISQAIEQSDREEQGQCGVASTAGHRDTQLMEMMSLIEANTDISRDEHGQQ</sequence>
<gene>
    <name evidence="1" type="ORF">WR25_07155</name>
</gene>
<reference evidence="1 2" key="1">
    <citation type="journal article" date="2017" name="Curr. Biol.">
        <title>Genome architecture and evolution of a unichromosomal asexual nematode.</title>
        <authorList>
            <person name="Fradin H."/>
            <person name="Zegar C."/>
            <person name="Gutwein M."/>
            <person name="Lucas J."/>
            <person name="Kovtun M."/>
            <person name="Corcoran D."/>
            <person name="Baugh L.R."/>
            <person name="Kiontke K."/>
            <person name="Gunsalus K."/>
            <person name="Fitch D.H."/>
            <person name="Piano F."/>
        </authorList>
    </citation>
    <scope>NUCLEOTIDE SEQUENCE [LARGE SCALE GENOMIC DNA]</scope>
    <source>
        <strain evidence="1">PF1309</strain>
    </source>
</reference>
<keyword evidence="2" id="KW-1185">Reference proteome</keyword>
<dbReference type="EMBL" id="LIAE01010747">
    <property type="protein sequence ID" value="PAV55814.1"/>
    <property type="molecule type" value="Genomic_DNA"/>
</dbReference>
<name>A0A2A2J2L7_9BILA</name>
<proteinExistence type="predicted"/>